<dbReference type="PANTHER" id="PTHR11566">
    <property type="entry name" value="DYNAMIN"/>
    <property type="match status" value="1"/>
</dbReference>
<proteinExistence type="predicted"/>
<organism evidence="6 7">
    <name type="scientific">Hypsibius exemplaris</name>
    <name type="common">Freshwater tardigrade</name>
    <dbReference type="NCBI Taxonomy" id="2072580"/>
    <lineage>
        <taxon>Eukaryota</taxon>
        <taxon>Metazoa</taxon>
        <taxon>Ecdysozoa</taxon>
        <taxon>Tardigrada</taxon>
        <taxon>Eutardigrada</taxon>
        <taxon>Parachela</taxon>
        <taxon>Hypsibioidea</taxon>
        <taxon>Hypsibiidae</taxon>
        <taxon>Hypsibius</taxon>
    </lineage>
</organism>
<dbReference type="GO" id="GO:0003924">
    <property type="term" value="F:GTPase activity"/>
    <property type="evidence" value="ECO:0007669"/>
    <property type="project" value="InterPro"/>
</dbReference>
<evidence type="ECO:0000256" key="3">
    <source>
        <dbReference type="SAM" id="Coils"/>
    </source>
</evidence>
<evidence type="ECO:0000313" key="7">
    <source>
        <dbReference type="Proteomes" id="UP000192578"/>
    </source>
</evidence>
<accession>A0A9X6RN04</accession>
<feature type="coiled-coil region" evidence="3">
    <location>
        <begin position="629"/>
        <end position="656"/>
    </location>
</feature>
<dbReference type="EMBL" id="MTYJ01000362">
    <property type="protein sequence ID" value="OWA53989.1"/>
    <property type="molecule type" value="Genomic_DNA"/>
</dbReference>
<dbReference type="InterPro" id="IPR027417">
    <property type="entry name" value="P-loop_NTPase"/>
</dbReference>
<dbReference type="PROSITE" id="PS51388">
    <property type="entry name" value="GED"/>
    <property type="match status" value="1"/>
</dbReference>
<dbReference type="AlphaFoldDB" id="A0A9X6RN04"/>
<feature type="domain" description="Dynamin-type G" evidence="5">
    <location>
        <begin position="23"/>
        <end position="312"/>
    </location>
</feature>
<dbReference type="GO" id="GO:0016020">
    <property type="term" value="C:membrane"/>
    <property type="evidence" value="ECO:0007669"/>
    <property type="project" value="TreeGrafter"/>
</dbReference>
<keyword evidence="1" id="KW-0547">Nucleotide-binding</keyword>
<feature type="domain" description="GED" evidence="4">
    <location>
        <begin position="570"/>
        <end position="659"/>
    </location>
</feature>
<dbReference type="Gene3D" id="1.20.120.1240">
    <property type="entry name" value="Dynamin, middle domain"/>
    <property type="match status" value="1"/>
</dbReference>
<dbReference type="InterPro" id="IPR022812">
    <property type="entry name" value="Dynamin"/>
</dbReference>
<keyword evidence="2" id="KW-0342">GTP-binding</keyword>
<dbReference type="OrthoDB" id="5061070at2759"/>
<evidence type="ECO:0000313" key="6">
    <source>
        <dbReference type="EMBL" id="OWA53989.1"/>
    </source>
</evidence>
<dbReference type="InterPro" id="IPR020850">
    <property type="entry name" value="GED_dom"/>
</dbReference>
<dbReference type="Pfam" id="PF01031">
    <property type="entry name" value="Dynamin_M"/>
    <property type="match status" value="1"/>
</dbReference>
<dbReference type="PRINTS" id="PR00195">
    <property type="entry name" value="DYNAMIN"/>
</dbReference>
<dbReference type="GO" id="GO:0005874">
    <property type="term" value="C:microtubule"/>
    <property type="evidence" value="ECO:0007669"/>
    <property type="project" value="TreeGrafter"/>
</dbReference>
<dbReference type="InterPro" id="IPR030381">
    <property type="entry name" value="G_DYNAMIN_dom"/>
</dbReference>
<protein>
    <submittedName>
        <fullName evidence="6">Dynamin-1-like protein</fullName>
    </submittedName>
</protein>
<keyword evidence="3" id="KW-0175">Coiled coil</keyword>
<comment type="caution">
    <text evidence="6">The sequence shown here is derived from an EMBL/GenBank/DDBJ whole genome shotgun (WGS) entry which is preliminary data.</text>
</comment>
<evidence type="ECO:0000256" key="1">
    <source>
        <dbReference type="ARBA" id="ARBA00022741"/>
    </source>
</evidence>
<dbReference type="GO" id="GO:0005525">
    <property type="term" value="F:GTP binding"/>
    <property type="evidence" value="ECO:0007669"/>
    <property type="project" value="InterPro"/>
</dbReference>
<dbReference type="InterPro" id="IPR003130">
    <property type="entry name" value="GED"/>
</dbReference>
<dbReference type="SMART" id="SM00053">
    <property type="entry name" value="DYNc"/>
    <property type="match status" value="1"/>
</dbReference>
<evidence type="ECO:0000256" key="2">
    <source>
        <dbReference type="ARBA" id="ARBA00023134"/>
    </source>
</evidence>
<dbReference type="Pfam" id="PF00350">
    <property type="entry name" value="Dynamin_N"/>
    <property type="match status" value="1"/>
</dbReference>
<dbReference type="PROSITE" id="PS51718">
    <property type="entry name" value="G_DYNAMIN_2"/>
    <property type="match status" value="1"/>
</dbReference>
<evidence type="ECO:0000259" key="5">
    <source>
        <dbReference type="PROSITE" id="PS51718"/>
    </source>
</evidence>
<evidence type="ECO:0000259" key="4">
    <source>
        <dbReference type="PROSITE" id="PS51388"/>
    </source>
</evidence>
<dbReference type="GO" id="GO:0005737">
    <property type="term" value="C:cytoplasm"/>
    <property type="evidence" value="ECO:0007669"/>
    <property type="project" value="TreeGrafter"/>
</dbReference>
<gene>
    <name evidence="6" type="ORF">BV898_18412</name>
</gene>
<dbReference type="Pfam" id="PF02212">
    <property type="entry name" value="GED"/>
    <property type="match status" value="1"/>
</dbReference>
<dbReference type="CDD" id="cd08771">
    <property type="entry name" value="DLP_1"/>
    <property type="match status" value="1"/>
</dbReference>
<dbReference type="Proteomes" id="UP000192578">
    <property type="component" value="Unassembled WGS sequence"/>
</dbReference>
<dbReference type="SUPFAM" id="SSF52540">
    <property type="entry name" value="P-loop containing nucleoside triphosphate hydrolases"/>
    <property type="match status" value="1"/>
</dbReference>
<reference evidence="7" key="1">
    <citation type="submission" date="2017-01" db="EMBL/GenBank/DDBJ databases">
        <title>Comparative genomics of anhydrobiosis in the tardigrade Hypsibius dujardini.</title>
        <authorList>
            <person name="Yoshida Y."/>
            <person name="Koutsovoulos G."/>
            <person name="Laetsch D."/>
            <person name="Stevens L."/>
            <person name="Kumar S."/>
            <person name="Horikawa D."/>
            <person name="Ishino K."/>
            <person name="Komine S."/>
            <person name="Tomita M."/>
            <person name="Blaxter M."/>
            <person name="Arakawa K."/>
        </authorList>
    </citation>
    <scope>NUCLEOTIDE SEQUENCE [LARGE SCALE GENOMIC DNA]</scope>
    <source>
        <strain evidence="7">Z151</strain>
    </source>
</reference>
<dbReference type="InterPro" id="IPR045063">
    <property type="entry name" value="Dynamin_N"/>
</dbReference>
<dbReference type="InterPro" id="IPR000375">
    <property type="entry name" value="Dynamin_stalk"/>
</dbReference>
<dbReference type="SMART" id="SM00302">
    <property type="entry name" value="GED"/>
    <property type="match status" value="1"/>
</dbReference>
<sequence>MDKYIEDFGKLQSIAESIGLDRSIPFPQIVVVGGQSDGKSSVLESIAGHSFLPRGQNTVTRTPIRVVMRNTRLLHGNAGLQQITVSYETDQDDERGLKKIYRKQMDDFTEVAAEIRTATDRLTGGKDGAVVAKLITVEVLSPTVPNLTLIDLPGRIERIAANERMHQEIEDLVMGYIRNPKAIILAVHQASNDLGVSRGIGAANWVDPEGLRTICVLTKLDLVDNADNISERLGGRAGGDAIKCLRTVGVINTPLPQLPSQSEEELRKIQDAEEQKFFNQPRYRDLKELHGTRNLVDYLSTVFVEHLKGSLPQLRKDLDAVRVIYEERLEKLGTIDFSRYAYKGNPNSTGEFEYVVGAIEKFCTSFIESINGRIDLGHGRLRGGVRVEQLFNSLYWDNLDYIYPLSDITKAEAWNIIKNAGGITPQIFLNPVAFETLVRREIEAMRAESQSCVILAHSEVLLISQEAADDSIKDVKIKYPALFQAIVDDVADFLTEKLKKTKKMVSHGIDMHLDYINVKNRHFQAALEEVKATRPLLTRPESGHALLTTPDPKGIDGLPMGLTSEEEEECDLYVALVRRYFSITRDTVRDTIPKIIVRFMVKKIERKIRNRLMAHLGDKEVYSSLLAESEHVAANRREAQARLENYELAVQLAKDLAIA</sequence>
<dbReference type="GO" id="GO:0008017">
    <property type="term" value="F:microtubule binding"/>
    <property type="evidence" value="ECO:0007669"/>
    <property type="project" value="TreeGrafter"/>
</dbReference>
<name>A0A9X6RN04_HYPEX</name>
<keyword evidence="7" id="KW-1185">Reference proteome</keyword>
<dbReference type="InterPro" id="IPR001401">
    <property type="entry name" value="Dynamin_GTPase"/>
</dbReference>
<dbReference type="Gene3D" id="3.40.50.300">
    <property type="entry name" value="P-loop containing nucleotide triphosphate hydrolases"/>
    <property type="match status" value="1"/>
</dbReference>